<protein>
    <submittedName>
        <fullName evidence="2">Uncharacterized protein</fullName>
    </submittedName>
</protein>
<organism evidence="2 3">
    <name type="scientific">Didymella rabiei</name>
    <name type="common">Chickpea ascochyta blight fungus</name>
    <name type="synonym">Mycosphaerella rabiei</name>
    <dbReference type="NCBI Taxonomy" id="5454"/>
    <lineage>
        <taxon>Eukaryota</taxon>
        <taxon>Fungi</taxon>
        <taxon>Dikarya</taxon>
        <taxon>Ascomycota</taxon>
        <taxon>Pezizomycotina</taxon>
        <taxon>Dothideomycetes</taxon>
        <taxon>Pleosporomycetidae</taxon>
        <taxon>Pleosporales</taxon>
        <taxon>Pleosporineae</taxon>
        <taxon>Didymellaceae</taxon>
        <taxon>Ascochyta</taxon>
    </lineage>
</organism>
<evidence type="ECO:0000313" key="2">
    <source>
        <dbReference type="EMBL" id="KZM28586.1"/>
    </source>
</evidence>
<feature type="compositionally biased region" description="Basic and acidic residues" evidence="1">
    <location>
        <begin position="216"/>
        <end position="233"/>
    </location>
</feature>
<comment type="caution">
    <text evidence="2">The sequence shown here is derived from an EMBL/GenBank/DDBJ whole genome shotgun (WGS) entry which is preliminary data.</text>
</comment>
<keyword evidence="3" id="KW-1185">Reference proteome</keyword>
<evidence type="ECO:0000256" key="1">
    <source>
        <dbReference type="SAM" id="MobiDB-lite"/>
    </source>
</evidence>
<proteinExistence type="predicted"/>
<sequence>MPALITLPLEVLFWIFEFIPNPCGRASFLFHPLNSLAATCKHLDSAVEEYTRALLKQHANYAPQRKIKNYTSRRKWLAEICQLCYKKSKRKSTLWPTLTCCLACDKRHFPKVTMTNASKQYNLSKLDIFTPNRLHPTLHPLAHGEYSVMGGVATMIYEPDLVARRDYIHGRLSSVDKLDTSLRKRIRRHDGLIAHMEVAYYASRRAWYRSPRAQKGGHENSERASMETRESRDEFVRKVLREEWTAMRTEGVSEKTDVDLD</sequence>
<dbReference type="EMBL" id="JYNV01000010">
    <property type="protein sequence ID" value="KZM28586.1"/>
    <property type="molecule type" value="Genomic_DNA"/>
</dbReference>
<reference evidence="2 3" key="1">
    <citation type="journal article" date="2016" name="Sci. Rep.">
        <title>Draft genome sequencing and secretome analysis of fungal phytopathogen Ascochyta rabiei provides insight into the necrotrophic effector repertoire.</title>
        <authorList>
            <person name="Verma S."/>
            <person name="Gazara R.K."/>
            <person name="Nizam S."/>
            <person name="Parween S."/>
            <person name="Chattopadhyay D."/>
            <person name="Verma P.K."/>
        </authorList>
    </citation>
    <scope>NUCLEOTIDE SEQUENCE [LARGE SCALE GENOMIC DNA]</scope>
    <source>
        <strain evidence="2 3">ArDII</strain>
    </source>
</reference>
<dbReference type="AlphaFoldDB" id="A0A163MC90"/>
<dbReference type="OrthoDB" id="5313288at2759"/>
<dbReference type="Proteomes" id="UP000076837">
    <property type="component" value="Unassembled WGS sequence"/>
</dbReference>
<evidence type="ECO:0000313" key="3">
    <source>
        <dbReference type="Proteomes" id="UP000076837"/>
    </source>
</evidence>
<accession>A0A163MC90</accession>
<dbReference type="STRING" id="5454.A0A163MC90"/>
<name>A0A163MC90_DIDRA</name>
<gene>
    <name evidence="2" type="ORF">ST47_g271</name>
</gene>
<feature type="region of interest" description="Disordered" evidence="1">
    <location>
        <begin position="211"/>
        <end position="233"/>
    </location>
</feature>